<keyword evidence="6 11" id="KW-0547">Nucleotide-binding</keyword>
<evidence type="ECO:0000256" key="3">
    <source>
        <dbReference type="ARBA" id="ARBA00017144"/>
    </source>
</evidence>
<dbReference type="InterPro" id="IPR039430">
    <property type="entry name" value="Thymidylate_kin-like_dom"/>
</dbReference>
<dbReference type="InterPro" id="IPR027417">
    <property type="entry name" value="P-loop_NTPase"/>
</dbReference>
<keyword evidence="5 11" id="KW-0545">Nucleotide biosynthesis</keyword>
<proteinExistence type="inferred from homology"/>
<dbReference type="KEGG" id="has:Halsa_0341"/>
<reference evidence="13 14" key="2">
    <citation type="journal article" date="2011" name="J. Bacteriol.">
        <title>Complete Genome Sequence of the Haloalkaliphilic, Hydrogen Producing Halanaerobium hydrogenoformans.</title>
        <authorList>
            <person name="Brown S.D."/>
            <person name="Begemann M.B."/>
            <person name="Mormile M.R."/>
            <person name="Wall J.D."/>
            <person name="Han C.S."/>
            <person name="Goodwin L.A."/>
            <person name="Pitluck S."/>
            <person name="Land M.L."/>
            <person name="Hauser L.J."/>
            <person name="Elias D.A."/>
        </authorList>
    </citation>
    <scope>NUCLEOTIDE SEQUENCE [LARGE SCALE GENOMIC DNA]</scope>
    <source>
        <strain evidence="14">sapolanicus</strain>
    </source>
</reference>
<evidence type="ECO:0000259" key="12">
    <source>
        <dbReference type="Pfam" id="PF02223"/>
    </source>
</evidence>
<dbReference type="GO" id="GO:0005524">
    <property type="term" value="F:ATP binding"/>
    <property type="evidence" value="ECO:0007669"/>
    <property type="project" value="UniProtKB-UniRule"/>
</dbReference>
<dbReference type="GO" id="GO:0006233">
    <property type="term" value="P:dTDP biosynthetic process"/>
    <property type="evidence" value="ECO:0007669"/>
    <property type="project" value="InterPro"/>
</dbReference>
<dbReference type="CDD" id="cd01672">
    <property type="entry name" value="TMPK"/>
    <property type="match status" value="1"/>
</dbReference>
<dbReference type="HAMAP" id="MF_00165">
    <property type="entry name" value="Thymidylate_kinase"/>
    <property type="match status" value="1"/>
</dbReference>
<dbReference type="OrthoDB" id="9774907at2"/>
<feature type="domain" description="Thymidylate kinase-like" evidence="12">
    <location>
        <begin position="9"/>
        <end position="199"/>
    </location>
</feature>
<evidence type="ECO:0000256" key="4">
    <source>
        <dbReference type="ARBA" id="ARBA00022679"/>
    </source>
</evidence>
<evidence type="ECO:0000256" key="6">
    <source>
        <dbReference type="ARBA" id="ARBA00022741"/>
    </source>
</evidence>
<dbReference type="eggNOG" id="COG0125">
    <property type="taxonomic scope" value="Bacteria"/>
</dbReference>
<reference evidence="13 14" key="1">
    <citation type="submission" date="2010-11" db="EMBL/GenBank/DDBJ databases">
        <title>Complete sequence of Halanaerobium sp. sapolanicus.</title>
        <authorList>
            <consortium name="US DOE Joint Genome Institute"/>
            <person name="Lucas S."/>
            <person name="Copeland A."/>
            <person name="Lapidus A."/>
            <person name="Cheng J.-F."/>
            <person name="Bruce D."/>
            <person name="Goodwin L."/>
            <person name="Pitluck S."/>
            <person name="Davenport K."/>
            <person name="Detter J.C."/>
            <person name="Han C."/>
            <person name="Tapia R."/>
            <person name="Land M."/>
            <person name="Hauser L."/>
            <person name="Jeffries C."/>
            <person name="Kyrpides N."/>
            <person name="Ivanova N."/>
            <person name="Mikhailova N."/>
            <person name="Begemann M.B."/>
            <person name="Mormile M.R."/>
            <person name="Wall J.D."/>
            <person name="Elias D.A."/>
            <person name="Woyke T."/>
        </authorList>
    </citation>
    <scope>NUCLEOTIDE SEQUENCE [LARGE SCALE GENOMIC DNA]</scope>
    <source>
        <strain evidence="14">sapolanicus</strain>
    </source>
</reference>
<evidence type="ECO:0000313" key="13">
    <source>
        <dbReference type="EMBL" id="ADQ13816.1"/>
    </source>
</evidence>
<dbReference type="Gene3D" id="3.40.50.300">
    <property type="entry name" value="P-loop containing nucleotide triphosphate hydrolases"/>
    <property type="match status" value="1"/>
</dbReference>
<comment type="similarity">
    <text evidence="1 11">Belongs to the thymidylate kinase family.</text>
</comment>
<evidence type="ECO:0000256" key="10">
    <source>
        <dbReference type="ARBA" id="ARBA00057735"/>
    </source>
</evidence>
<dbReference type="STRING" id="656519.Halsa_0341"/>
<keyword evidence="8 11" id="KW-0067">ATP-binding</keyword>
<keyword evidence="4 11" id="KW-0808">Transferase</keyword>
<accession>E4RPD1</accession>
<protein>
    <recommendedName>
        <fullName evidence="3 11">Thymidylate kinase</fullName>
        <ecNumber evidence="2 11">2.7.4.9</ecNumber>
    </recommendedName>
    <alternativeName>
        <fullName evidence="11">dTMP kinase</fullName>
    </alternativeName>
</protein>
<evidence type="ECO:0000256" key="2">
    <source>
        <dbReference type="ARBA" id="ARBA00012980"/>
    </source>
</evidence>
<dbReference type="HOGENOM" id="CLU_049131_0_2_9"/>
<feature type="binding site" evidence="11">
    <location>
        <begin position="11"/>
        <end position="18"/>
    </location>
    <ligand>
        <name>ATP</name>
        <dbReference type="ChEBI" id="CHEBI:30616"/>
    </ligand>
</feature>
<evidence type="ECO:0000256" key="11">
    <source>
        <dbReference type="HAMAP-Rule" id="MF_00165"/>
    </source>
</evidence>
<evidence type="ECO:0000313" key="14">
    <source>
        <dbReference type="Proteomes" id="UP000007434"/>
    </source>
</evidence>
<keyword evidence="7 11" id="KW-0418">Kinase</keyword>
<dbReference type="Pfam" id="PF02223">
    <property type="entry name" value="Thymidylate_kin"/>
    <property type="match status" value="1"/>
</dbReference>
<dbReference type="PROSITE" id="PS01331">
    <property type="entry name" value="THYMIDYLATE_KINASE"/>
    <property type="match status" value="1"/>
</dbReference>
<evidence type="ECO:0000256" key="9">
    <source>
        <dbReference type="ARBA" id="ARBA00048743"/>
    </source>
</evidence>
<gene>
    <name evidence="11" type="primary">tmk</name>
    <name evidence="13" type="ordered locus">Halsa_0341</name>
</gene>
<dbReference type="AlphaFoldDB" id="E4RPD1"/>
<dbReference type="PANTHER" id="PTHR10344:SF4">
    <property type="entry name" value="UMP-CMP KINASE 2, MITOCHONDRIAL"/>
    <property type="match status" value="1"/>
</dbReference>
<dbReference type="InterPro" id="IPR018094">
    <property type="entry name" value="Thymidylate_kinase"/>
</dbReference>
<keyword evidence="14" id="KW-1185">Reference proteome</keyword>
<comment type="catalytic activity">
    <reaction evidence="9 11">
        <text>dTMP + ATP = dTDP + ADP</text>
        <dbReference type="Rhea" id="RHEA:13517"/>
        <dbReference type="ChEBI" id="CHEBI:30616"/>
        <dbReference type="ChEBI" id="CHEBI:58369"/>
        <dbReference type="ChEBI" id="CHEBI:63528"/>
        <dbReference type="ChEBI" id="CHEBI:456216"/>
        <dbReference type="EC" id="2.7.4.9"/>
    </reaction>
</comment>
<dbReference type="SUPFAM" id="SSF52540">
    <property type="entry name" value="P-loop containing nucleoside triphosphate hydrolases"/>
    <property type="match status" value="1"/>
</dbReference>
<evidence type="ECO:0000256" key="7">
    <source>
        <dbReference type="ARBA" id="ARBA00022777"/>
    </source>
</evidence>
<dbReference type="FunFam" id="3.40.50.300:FF:000225">
    <property type="entry name" value="Thymidylate kinase"/>
    <property type="match status" value="1"/>
</dbReference>
<evidence type="ECO:0000256" key="8">
    <source>
        <dbReference type="ARBA" id="ARBA00022840"/>
    </source>
</evidence>
<dbReference type="EC" id="2.7.4.9" evidence="2 11"/>
<dbReference type="NCBIfam" id="TIGR00041">
    <property type="entry name" value="DTMP_kinase"/>
    <property type="match status" value="1"/>
</dbReference>
<dbReference type="Proteomes" id="UP000007434">
    <property type="component" value="Chromosome"/>
</dbReference>
<sequence>MGEGFFITFEGIEGSGKSTQIKLLGDYLKKEGKEVVITREPGGTELGKKIRQLLLDPAHEDMDYRTEILLYTADRAQHFKDVIKPALKAGKVVISDRFADSNLAYQAAGRGLDYELVYKINDWVIDSRWPDLTFVLDVAIAEGLKRARASSFDLNGDRLEREADSFHQRVRKAYLEMVKRDRFALVDGNLAEEEVHQEVKNIITRRLF</sequence>
<dbReference type="InterPro" id="IPR018095">
    <property type="entry name" value="Thymidylate_kin_CS"/>
</dbReference>
<evidence type="ECO:0000256" key="5">
    <source>
        <dbReference type="ARBA" id="ARBA00022727"/>
    </source>
</evidence>
<organism evidence="13 14">
    <name type="scientific">Halanaerobium hydrogeniformans</name>
    <name type="common">Halanaerobium sp. (strain sapolanicus)</name>
    <dbReference type="NCBI Taxonomy" id="656519"/>
    <lineage>
        <taxon>Bacteria</taxon>
        <taxon>Bacillati</taxon>
        <taxon>Bacillota</taxon>
        <taxon>Clostridia</taxon>
        <taxon>Halanaerobiales</taxon>
        <taxon>Halanaerobiaceae</taxon>
        <taxon>Halanaerobium</taxon>
    </lineage>
</organism>
<dbReference type="GO" id="GO:0006235">
    <property type="term" value="P:dTTP biosynthetic process"/>
    <property type="evidence" value="ECO:0007669"/>
    <property type="project" value="UniProtKB-UniRule"/>
</dbReference>
<dbReference type="GO" id="GO:0006227">
    <property type="term" value="P:dUDP biosynthetic process"/>
    <property type="evidence" value="ECO:0007669"/>
    <property type="project" value="TreeGrafter"/>
</dbReference>
<dbReference type="EMBL" id="CP002304">
    <property type="protein sequence ID" value="ADQ13816.1"/>
    <property type="molecule type" value="Genomic_DNA"/>
</dbReference>
<dbReference type="GO" id="GO:0004798">
    <property type="term" value="F:dTMP kinase activity"/>
    <property type="evidence" value="ECO:0007669"/>
    <property type="project" value="UniProtKB-UniRule"/>
</dbReference>
<name>E4RPD1_HALHG</name>
<dbReference type="RefSeq" id="WP_013404922.1">
    <property type="nucleotide sequence ID" value="NC_014654.1"/>
</dbReference>
<comment type="function">
    <text evidence="10 11">Phosphorylation of dTMP to form dTDP in both de novo and salvage pathways of dTTP synthesis.</text>
</comment>
<evidence type="ECO:0000256" key="1">
    <source>
        <dbReference type="ARBA" id="ARBA00009776"/>
    </source>
</evidence>
<dbReference type="GO" id="GO:0005829">
    <property type="term" value="C:cytosol"/>
    <property type="evidence" value="ECO:0007669"/>
    <property type="project" value="TreeGrafter"/>
</dbReference>
<dbReference type="PANTHER" id="PTHR10344">
    <property type="entry name" value="THYMIDYLATE KINASE"/>
    <property type="match status" value="1"/>
</dbReference>